<keyword evidence="2" id="KW-1185">Reference proteome</keyword>
<dbReference type="Proteomes" id="UP000019140">
    <property type="component" value="Unassembled WGS sequence"/>
</dbReference>
<evidence type="ECO:0000313" key="1">
    <source>
        <dbReference type="EMBL" id="ETX07887.1"/>
    </source>
</evidence>
<reference evidence="1 2" key="1">
    <citation type="journal article" date="2014" name="Nature">
        <title>An environmental bacterial taxon with a large and distinct metabolic repertoire.</title>
        <authorList>
            <person name="Wilson M.C."/>
            <person name="Mori T."/>
            <person name="Ruckert C."/>
            <person name="Uria A.R."/>
            <person name="Helf M.J."/>
            <person name="Takada K."/>
            <person name="Gernert C."/>
            <person name="Steffens U.A."/>
            <person name="Heycke N."/>
            <person name="Schmitt S."/>
            <person name="Rinke C."/>
            <person name="Helfrich E.J."/>
            <person name="Brachmann A.O."/>
            <person name="Gurgui C."/>
            <person name="Wakimoto T."/>
            <person name="Kracht M."/>
            <person name="Crusemann M."/>
            <person name="Hentschel U."/>
            <person name="Abe I."/>
            <person name="Matsunaga S."/>
            <person name="Kalinowski J."/>
            <person name="Takeyama H."/>
            <person name="Piel J."/>
        </authorList>
    </citation>
    <scope>NUCLEOTIDE SEQUENCE [LARGE SCALE GENOMIC DNA]</scope>
    <source>
        <strain evidence="2">TSY2</strain>
    </source>
</reference>
<evidence type="ECO:0000313" key="2">
    <source>
        <dbReference type="Proteomes" id="UP000019140"/>
    </source>
</evidence>
<organism evidence="1 2">
    <name type="scientific">Candidatus Entotheonella gemina</name>
    <dbReference type="NCBI Taxonomy" id="1429439"/>
    <lineage>
        <taxon>Bacteria</taxon>
        <taxon>Pseudomonadati</taxon>
        <taxon>Nitrospinota/Tectimicrobiota group</taxon>
        <taxon>Candidatus Tectimicrobiota</taxon>
        <taxon>Candidatus Entotheonellia</taxon>
        <taxon>Candidatus Entotheonellales</taxon>
        <taxon>Candidatus Entotheonellaceae</taxon>
        <taxon>Candidatus Entotheonella</taxon>
    </lineage>
</organism>
<accession>W4ME41</accession>
<name>W4ME41_9BACT</name>
<proteinExistence type="predicted"/>
<sequence length="50" mass="5548">MADHEFTIEQVQNRLGITIEDAYLFASIAEVPLTATFLDGLKRGQPSRSP</sequence>
<protein>
    <submittedName>
        <fullName evidence="1">Uncharacterized protein</fullName>
    </submittedName>
</protein>
<dbReference type="HOGENOM" id="CLU_3115790_0_0_7"/>
<dbReference type="EMBL" id="AZHX01000349">
    <property type="protein sequence ID" value="ETX07887.1"/>
    <property type="molecule type" value="Genomic_DNA"/>
</dbReference>
<dbReference type="AlphaFoldDB" id="W4ME41"/>
<comment type="caution">
    <text evidence="1">The sequence shown here is derived from an EMBL/GenBank/DDBJ whole genome shotgun (WGS) entry which is preliminary data.</text>
</comment>
<gene>
    <name evidence="1" type="ORF">ETSY2_08625</name>
</gene>